<proteinExistence type="predicted"/>
<dbReference type="EMBL" id="JBHTJW010000002">
    <property type="protein sequence ID" value="MFD0929011.1"/>
    <property type="molecule type" value="Genomic_DNA"/>
</dbReference>
<dbReference type="Proteomes" id="UP001597106">
    <property type="component" value="Unassembled WGS sequence"/>
</dbReference>
<protein>
    <submittedName>
        <fullName evidence="1">DUF1800 family protein</fullName>
    </submittedName>
</protein>
<keyword evidence="2" id="KW-1185">Reference proteome</keyword>
<dbReference type="InterPro" id="IPR014917">
    <property type="entry name" value="DUF1800"/>
</dbReference>
<dbReference type="Pfam" id="PF08811">
    <property type="entry name" value="DUF1800"/>
    <property type="match status" value="1"/>
</dbReference>
<reference evidence="2" key="1">
    <citation type="journal article" date="2019" name="Int. J. Syst. Evol. Microbiol.">
        <title>The Global Catalogue of Microorganisms (GCM) 10K type strain sequencing project: providing services to taxonomists for standard genome sequencing and annotation.</title>
        <authorList>
            <consortium name="The Broad Institute Genomics Platform"/>
            <consortium name="The Broad Institute Genome Sequencing Center for Infectious Disease"/>
            <person name="Wu L."/>
            <person name="Ma J."/>
        </authorList>
    </citation>
    <scope>NUCLEOTIDE SEQUENCE [LARGE SCALE GENOMIC DNA]</scope>
    <source>
        <strain evidence="2">CCUG 59685</strain>
    </source>
</reference>
<evidence type="ECO:0000313" key="2">
    <source>
        <dbReference type="Proteomes" id="UP001597106"/>
    </source>
</evidence>
<sequence length="461" mass="51734">MMTDDALIIDQRFGLGARAAATTPSNSVSQALLDEFSRYQALPPLWQQYQQALPSIEQEMQEMRMINQAESPEDKLQLRRQMRNEARDSYTEAVQVRAQVAQQTDTPFVERLVHFWSNHFAISAQKSQVTQLAGLFELQAIRPFVLGTFKDMLFAVEKHPAMLIYLDQQQSRGPQSEAVQRQMRRQPDKKSGLNENLAREILELHTLGVRSGYSQQDVTEFARALTGWTLPGPKLTGETDARYPGFVFNERVHEPDVRQLLGKTYAQPGVQQAEAILTDLAAAPATATHVATKLACHFAGDQPPPALINRLRDTYLQTGGQLPALYRVLMEAPECRVPTPVKFKTPWEWLISSVRALDIDLSHVRVSQVMTQLGQPIWKPGSPAGYDDVAESWLASNALLRRVEYAQRLASLTKLSMPPAVLANTVLRGRLSQETLQQVSRAESAHTGFALLLVSPEFLRR</sequence>
<dbReference type="RefSeq" id="WP_379074259.1">
    <property type="nucleotide sequence ID" value="NZ_JBHTJW010000002.1"/>
</dbReference>
<comment type="caution">
    <text evidence="1">The sequence shown here is derived from an EMBL/GenBank/DDBJ whole genome shotgun (WGS) entry which is preliminary data.</text>
</comment>
<evidence type="ECO:0000313" key="1">
    <source>
        <dbReference type="EMBL" id="MFD0929011.1"/>
    </source>
</evidence>
<organism evidence="1 2">
    <name type="scientific">Methylophilus glucosoxydans</name>
    <dbReference type="NCBI Taxonomy" id="752553"/>
    <lineage>
        <taxon>Bacteria</taxon>
        <taxon>Pseudomonadati</taxon>
        <taxon>Pseudomonadota</taxon>
        <taxon>Betaproteobacteria</taxon>
        <taxon>Nitrosomonadales</taxon>
        <taxon>Methylophilaceae</taxon>
        <taxon>Methylophilus</taxon>
    </lineage>
</organism>
<name>A0ABW3GEJ1_9PROT</name>
<gene>
    <name evidence="1" type="ORF">ACFQ1T_04380</name>
</gene>
<accession>A0ABW3GEJ1</accession>